<protein>
    <submittedName>
        <fullName evidence="1">Uncharacterized protein</fullName>
    </submittedName>
</protein>
<accession>A0AA38MIK4</accession>
<dbReference type="EMBL" id="JALNTZ010000003">
    <property type="protein sequence ID" value="KAJ3658325.1"/>
    <property type="molecule type" value="Genomic_DNA"/>
</dbReference>
<dbReference type="Pfam" id="PF11901">
    <property type="entry name" value="DM9"/>
    <property type="match status" value="1"/>
</dbReference>
<evidence type="ECO:0000313" key="2">
    <source>
        <dbReference type="Proteomes" id="UP001168821"/>
    </source>
</evidence>
<reference evidence="1" key="1">
    <citation type="journal article" date="2023" name="G3 (Bethesda)">
        <title>Whole genome assemblies of Zophobas morio and Tenebrio molitor.</title>
        <authorList>
            <person name="Kaur S."/>
            <person name="Stinson S.A."/>
            <person name="diCenzo G.C."/>
        </authorList>
    </citation>
    <scope>NUCLEOTIDE SEQUENCE</scope>
    <source>
        <strain evidence="1">QUZm001</strain>
    </source>
</reference>
<gene>
    <name evidence="1" type="ORF">Zmor_010070</name>
</gene>
<comment type="caution">
    <text evidence="1">The sequence shown here is derived from an EMBL/GenBank/DDBJ whole genome shotgun (WGS) entry which is preliminary data.</text>
</comment>
<name>A0AA38MIK4_9CUCU</name>
<sequence length="156" mass="17432">MAQNKIADLYRWVDASITDEKFPVTAFAIGTDSQGHVVYMGRAYFNDILGPVHVVPQRKIAYLPNKGKEHRVEKFQLLCLNHFKWVPSTGGKVLPGAVQGGRNPYGLPLYVARVSHQGGSFVGVVHPRGETGSFPYQGKQIKTQDYQALITHFYDE</sequence>
<dbReference type="Proteomes" id="UP001168821">
    <property type="component" value="Unassembled WGS sequence"/>
</dbReference>
<keyword evidence="2" id="KW-1185">Reference proteome</keyword>
<proteinExistence type="predicted"/>
<dbReference type="InterPro" id="IPR006616">
    <property type="entry name" value="DM9_repeat"/>
</dbReference>
<evidence type="ECO:0000313" key="1">
    <source>
        <dbReference type="EMBL" id="KAJ3658325.1"/>
    </source>
</evidence>
<dbReference type="AlphaFoldDB" id="A0AA38MIK4"/>
<organism evidence="1 2">
    <name type="scientific">Zophobas morio</name>
    <dbReference type="NCBI Taxonomy" id="2755281"/>
    <lineage>
        <taxon>Eukaryota</taxon>
        <taxon>Metazoa</taxon>
        <taxon>Ecdysozoa</taxon>
        <taxon>Arthropoda</taxon>
        <taxon>Hexapoda</taxon>
        <taxon>Insecta</taxon>
        <taxon>Pterygota</taxon>
        <taxon>Neoptera</taxon>
        <taxon>Endopterygota</taxon>
        <taxon>Coleoptera</taxon>
        <taxon>Polyphaga</taxon>
        <taxon>Cucujiformia</taxon>
        <taxon>Tenebrionidae</taxon>
        <taxon>Zophobas</taxon>
    </lineage>
</organism>
<dbReference type="SMART" id="SM00696">
    <property type="entry name" value="DM9"/>
    <property type="match status" value="2"/>
</dbReference>
<dbReference type="PANTHER" id="PTHR31649">
    <property type="entry name" value="AGAP009604-PA"/>
    <property type="match status" value="1"/>
</dbReference>
<dbReference type="PANTHER" id="PTHR31649:SF10">
    <property type="entry name" value="IP19903P-RELATED"/>
    <property type="match status" value="1"/>
</dbReference>